<keyword evidence="3" id="KW-0804">Transcription</keyword>
<dbReference type="GO" id="GO:0005634">
    <property type="term" value="C:nucleus"/>
    <property type="evidence" value="ECO:0007669"/>
    <property type="project" value="UniProtKB-SubCell"/>
</dbReference>
<feature type="region of interest" description="Disordered" evidence="5">
    <location>
        <begin position="462"/>
        <end position="484"/>
    </location>
</feature>
<dbReference type="PANTHER" id="PTHR46196:SF3">
    <property type="entry name" value="TRANSCRIPTION FACTOR LHW-LIKE ISOFORM X1"/>
    <property type="match status" value="1"/>
</dbReference>
<reference evidence="7" key="1">
    <citation type="submission" date="2025-08" db="UniProtKB">
        <authorList>
            <consortium name="RefSeq"/>
        </authorList>
    </citation>
    <scope>IDENTIFICATION</scope>
    <source>
        <tissue evidence="7">Leaves</tissue>
    </source>
</reference>
<dbReference type="Pfam" id="PF23176">
    <property type="entry name" value="bHLH_LHW"/>
    <property type="match status" value="1"/>
</dbReference>
<evidence type="ECO:0000256" key="1">
    <source>
        <dbReference type="ARBA" id="ARBA00004123"/>
    </source>
</evidence>
<keyword evidence="2" id="KW-0805">Transcription regulation</keyword>
<dbReference type="Pfam" id="PF14215">
    <property type="entry name" value="bHLH-MYC_N"/>
    <property type="match status" value="1"/>
</dbReference>
<protein>
    <submittedName>
        <fullName evidence="7">Transcription factor bHLH155-like</fullName>
    </submittedName>
</protein>
<dbReference type="GO" id="GO:0003700">
    <property type="term" value="F:DNA-binding transcription factor activity"/>
    <property type="evidence" value="ECO:0007669"/>
    <property type="project" value="InterPro"/>
</dbReference>
<sequence>MGTTALRQLLKSLCSNSYWKYAVFWKLEHHGQMILSWEDGYCGSKKTREPLQNISDGIDYENVNEIFSTCEMIIGDDDGITAMGYPFGLAVASMPSRQYAMGEGIVGEVAYTRSHSWVVSENTYTSEFNSKLVAEYPDEWLLQFAAGIKTILLVPVLPHGVLQLGSLDWVPEDLAMVAYVKDRFNTLHNVAGINVPLTSNGDMQPQTSSPLMSGVLENLGEASDLTVNPLKAEDFKAFDHVRLNKNKLSTLNVVPVLMVQDAVQVSETNIPRMVSAASQNVSGLPPNSILGISTPPCQSINASQLAMSEAKLFGFSCLEESEAYPQFNSSKLGGFEEPSHGINPLCNGLMTFGDTRANDADHKSASSFTSHPVDSELHKALLPAFQNHAIEHMLDTSFSIRDPCRSTSLTRKIDLFDVSNPSWFSEGDDADYLLEAIVASVSSCLDDTSTNRFKSASSSTTLLGQGANSFQSQNQSDPRVLMNDDSTPWSHFRSSFVSRDRSGISGSVSSNNTRNKLINKEQQEKCKGSTQPMRRTKLSNAIKRRAKIGEIQRTRPRDRQMIQDRLKELRQLVPNGAKCSIDSLLDRAVKHMLHLRSVNNQSEKLRQLAHRKVADQENRGSSETKNGCQNGTSWAFEFGDGLQSCPIVVEDLEYPGHMLIEMLCNERGLFLEIAQVIRSLEFTILKGAVDYRSNNAWARFIVEGPKGFHRMDMFWPLMHLWQRKRNPISSKI</sequence>
<dbReference type="InterPro" id="IPR025610">
    <property type="entry name" value="MYC/MYB_N"/>
</dbReference>
<dbReference type="RefSeq" id="XP_018846265.1">
    <property type="nucleotide sequence ID" value="XM_018990720.1"/>
</dbReference>
<evidence type="ECO:0000256" key="3">
    <source>
        <dbReference type="ARBA" id="ARBA00023163"/>
    </source>
</evidence>
<keyword evidence="4" id="KW-0539">Nucleus</keyword>
<dbReference type="InterPro" id="IPR036638">
    <property type="entry name" value="HLH_DNA-bd_sf"/>
</dbReference>
<organism evidence="6 7">
    <name type="scientific">Juglans regia</name>
    <name type="common">English walnut</name>
    <dbReference type="NCBI Taxonomy" id="51240"/>
    <lineage>
        <taxon>Eukaryota</taxon>
        <taxon>Viridiplantae</taxon>
        <taxon>Streptophyta</taxon>
        <taxon>Embryophyta</taxon>
        <taxon>Tracheophyta</taxon>
        <taxon>Spermatophyta</taxon>
        <taxon>Magnoliopsida</taxon>
        <taxon>eudicotyledons</taxon>
        <taxon>Gunneridae</taxon>
        <taxon>Pentapetalae</taxon>
        <taxon>rosids</taxon>
        <taxon>fabids</taxon>
        <taxon>Fagales</taxon>
        <taxon>Juglandaceae</taxon>
        <taxon>Juglans</taxon>
    </lineage>
</organism>
<dbReference type="InterPro" id="IPR043561">
    <property type="entry name" value="LHW-like"/>
</dbReference>
<dbReference type="Gramene" id="Jr03_24160_p1">
    <property type="protein sequence ID" value="cds.Jr03_24160_p1"/>
    <property type="gene ID" value="Jr03_24160"/>
</dbReference>
<gene>
    <name evidence="7" type="primary">LOC109010022</name>
</gene>
<evidence type="ECO:0000313" key="6">
    <source>
        <dbReference type="Proteomes" id="UP000235220"/>
    </source>
</evidence>
<dbReference type="Proteomes" id="UP000235220">
    <property type="component" value="Chromosome 3"/>
</dbReference>
<dbReference type="GO" id="GO:0046983">
    <property type="term" value="F:protein dimerization activity"/>
    <property type="evidence" value="ECO:0007669"/>
    <property type="project" value="InterPro"/>
</dbReference>
<evidence type="ECO:0000256" key="2">
    <source>
        <dbReference type="ARBA" id="ARBA00023015"/>
    </source>
</evidence>
<proteinExistence type="predicted"/>
<dbReference type="AlphaFoldDB" id="A0A2I4GQU6"/>
<dbReference type="SUPFAM" id="SSF47459">
    <property type="entry name" value="HLH, helix-loop-helix DNA-binding domain"/>
    <property type="match status" value="1"/>
</dbReference>
<dbReference type="GeneID" id="109010022"/>
<dbReference type="OrthoDB" id="778365at2759"/>
<accession>A0A2I4GQU6</accession>
<dbReference type="InterPro" id="IPR011598">
    <property type="entry name" value="bHLH_dom"/>
</dbReference>
<dbReference type="STRING" id="51240.A0A2I4GQU6"/>
<feature type="compositionally biased region" description="Polar residues" evidence="5">
    <location>
        <begin position="462"/>
        <end position="477"/>
    </location>
</feature>
<keyword evidence="6" id="KW-1185">Reference proteome</keyword>
<evidence type="ECO:0000256" key="5">
    <source>
        <dbReference type="SAM" id="MobiDB-lite"/>
    </source>
</evidence>
<dbReference type="KEGG" id="jre:109010022"/>
<dbReference type="PANTHER" id="PTHR46196">
    <property type="entry name" value="TRANSCRIPTION FACTOR BHLH155-LIKE ISOFORM X1-RELATED"/>
    <property type="match status" value="1"/>
</dbReference>
<name>A0A2I4GQU6_JUGRE</name>
<evidence type="ECO:0000256" key="4">
    <source>
        <dbReference type="ARBA" id="ARBA00023242"/>
    </source>
</evidence>
<dbReference type="PROSITE" id="PS50888">
    <property type="entry name" value="BHLH"/>
    <property type="match status" value="1"/>
</dbReference>
<comment type="subcellular location">
    <subcellularLocation>
        <location evidence="1">Nucleus</location>
    </subcellularLocation>
</comment>
<evidence type="ECO:0000313" key="7">
    <source>
        <dbReference type="RefSeq" id="XP_018846265.1"/>
    </source>
</evidence>